<name>A0AAE0JHH3_9PEZI</name>
<feature type="signal peptide" evidence="1">
    <location>
        <begin position="1"/>
        <end position="23"/>
    </location>
</feature>
<reference evidence="2" key="2">
    <citation type="submission" date="2023-06" db="EMBL/GenBank/DDBJ databases">
        <authorList>
            <consortium name="Lawrence Berkeley National Laboratory"/>
            <person name="Haridas S."/>
            <person name="Hensen N."/>
            <person name="Bonometti L."/>
            <person name="Westerberg I."/>
            <person name="Brannstrom I.O."/>
            <person name="Guillou S."/>
            <person name="Cros-Aarteil S."/>
            <person name="Calhoun S."/>
            <person name="Kuo A."/>
            <person name="Mondo S."/>
            <person name="Pangilinan J."/>
            <person name="Riley R."/>
            <person name="Labutti K."/>
            <person name="Andreopoulos B."/>
            <person name="Lipzen A."/>
            <person name="Chen C."/>
            <person name="Yanf M."/>
            <person name="Daum C."/>
            <person name="Ng V."/>
            <person name="Clum A."/>
            <person name="Steindorff A."/>
            <person name="Ohm R."/>
            <person name="Martin F."/>
            <person name="Silar P."/>
            <person name="Natvig D."/>
            <person name="Lalanne C."/>
            <person name="Gautier V."/>
            <person name="Ament-Velasquez S.L."/>
            <person name="Kruys A."/>
            <person name="Hutchinson M.I."/>
            <person name="Powell A.J."/>
            <person name="Barry K."/>
            <person name="Miller A.N."/>
            <person name="Grigoriev I.V."/>
            <person name="Debuchy R."/>
            <person name="Gladieux P."/>
            <person name="Thoren M.H."/>
            <person name="Johannesson H."/>
        </authorList>
    </citation>
    <scope>NUCLEOTIDE SEQUENCE</scope>
    <source>
        <strain evidence="2">CBS 560.94</strain>
    </source>
</reference>
<keyword evidence="3" id="KW-1185">Reference proteome</keyword>
<dbReference type="RefSeq" id="XP_062682843.1">
    <property type="nucleotide sequence ID" value="XM_062826593.1"/>
</dbReference>
<proteinExistence type="predicted"/>
<dbReference type="AlphaFoldDB" id="A0AAE0JHH3"/>
<gene>
    <name evidence="2" type="ORF">B0H65DRAFT_461350</name>
</gene>
<comment type="caution">
    <text evidence="2">The sequence shown here is derived from an EMBL/GenBank/DDBJ whole genome shotgun (WGS) entry which is preliminary data.</text>
</comment>
<accession>A0AAE0JHH3</accession>
<dbReference type="GeneID" id="87863747"/>
<dbReference type="Proteomes" id="UP001278500">
    <property type="component" value="Unassembled WGS sequence"/>
</dbReference>
<reference evidence="2" key="1">
    <citation type="journal article" date="2023" name="Mol. Phylogenet. Evol.">
        <title>Genome-scale phylogeny and comparative genomics of the fungal order Sordariales.</title>
        <authorList>
            <person name="Hensen N."/>
            <person name="Bonometti L."/>
            <person name="Westerberg I."/>
            <person name="Brannstrom I.O."/>
            <person name="Guillou S."/>
            <person name="Cros-Aarteil S."/>
            <person name="Calhoun S."/>
            <person name="Haridas S."/>
            <person name="Kuo A."/>
            <person name="Mondo S."/>
            <person name="Pangilinan J."/>
            <person name="Riley R."/>
            <person name="LaButti K."/>
            <person name="Andreopoulos B."/>
            <person name="Lipzen A."/>
            <person name="Chen C."/>
            <person name="Yan M."/>
            <person name="Daum C."/>
            <person name="Ng V."/>
            <person name="Clum A."/>
            <person name="Steindorff A."/>
            <person name="Ohm R.A."/>
            <person name="Martin F."/>
            <person name="Silar P."/>
            <person name="Natvig D.O."/>
            <person name="Lalanne C."/>
            <person name="Gautier V."/>
            <person name="Ament-Velasquez S.L."/>
            <person name="Kruys A."/>
            <person name="Hutchinson M.I."/>
            <person name="Powell A.J."/>
            <person name="Barry K."/>
            <person name="Miller A.N."/>
            <person name="Grigoriev I.V."/>
            <person name="Debuchy R."/>
            <person name="Gladieux P."/>
            <person name="Hiltunen Thoren M."/>
            <person name="Johannesson H."/>
        </authorList>
    </citation>
    <scope>NUCLEOTIDE SEQUENCE</scope>
    <source>
        <strain evidence="2">CBS 560.94</strain>
    </source>
</reference>
<evidence type="ECO:0000313" key="3">
    <source>
        <dbReference type="Proteomes" id="UP001278500"/>
    </source>
</evidence>
<sequence length="214" mass="25180">MRIPFYRFCFLVFCLVLDRNNNSVVNNLSNMIFQYFCVSLPYSTPLSAMKLGHQVGIRPSITLEVYRPCLTNHHDITSTHRKTYIPHVPFPADPDQSRQCLTITDIHNLIATLLQRLPNHTSRRTEPRSTLPINDRRQKLTRPSYLTHWMEMEDPILRYRNLKHQMKIKIYNVAPPSHLVRLSGHAWMARLLVQYVPPYLYNFIYCIYSAGIPL</sequence>
<keyword evidence="1" id="KW-0732">Signal</keyword>
<dbReference type="EMBL" id="JAUEPP010000003">
    <property type="protein sequence ID" value="KAK3347761.1"/>
    <property type="molecule type" value="Genomic_DNA"/>
</dbReference>
<protein>
    <submittedName>
        <fullName evidence="2">Uncharacterized protein</fullName>
    </submittedName>
</protein>
<feature type="chain" id="PRO_5042240343" evidence="1">
    <location>
        <begin position="24"/>
        <end position="214"/>
    </location>
</feature>
<organism evidence="2 3">
    <name type="scientific">Neurospora tetraspora</name>
    <dbReference type="NCBI Taxonomy" id="94610"/>
    <lineage>
        <taxon>Eukaryota</taxon>
        <taxon>Fungi</taxon>
        <taxon>Dikarya</taxon>
        <taxon>Ascomycota</taxon>
        <taxon>Pezizomycotina</taxon>
        <taxon>Sordariomycetes</taxon>
        <taxon>Sordariomycetidae</taxon>
        <taxon>Sordariales</taxon>
        <taxon>Sordariaceae</taxon>
        <taxon>Neurospora</taxon>
    </lineage>
</organism>
<evidence type="ECO:0000256" key="1">
    <source>
        <dbReference type="SAM" id="SignalP"/>
    </source>
</evidence>
<evidence type="ECO:0000313" key="2">
    <source>
        <dbReference type="EMBL" id="KAK3347761.1"/>
    </source>
</evidence>